<sequence>MEISQHKIKEATLTNNCPECFCNEGLVLTFYQKQIKNAWYHNTTKEISDKIECGNCNTIIYPVRWTEDIERVREFYFKTIEQPKSRFKLTSLSIFTLIGIVIVAIAVFIAIQKNYI</sequence>
<keyword evidence="1" id="KW-0812">Transmembrane</keyword>
<comment type="caution">
    <text evidence="2">The sequence shown here is derived from an EMBL/GenBank/DDBJ whole genome shotgun (WGS) entry which is preliminary data.</text>
</comment>
<keyword evidence="1" id="KW-1133">Transmembrane helix</keyword>
<feature type="transmembrane region" description="Helical" evidence="1">
    <location>
        <begin position="92"/>
        <end position="111"/>
    </location>
</feature>
<keyword evidence="1" id="KW-0472">Membrane</keyword>
<organism evidence="2 3">
    <name type="scientific">Joostella atrarenae</name>
    <dbReference type="NCBI Taxonomy" id="679257"/>
    <lineage>
        <taxon>Bacteria</taxon>
        <taxon>Pseudomonadati</taxon>
        <taxon>Bacteroidota</taxon>
        <taxon>Flavobacteriia</taxon>
        <taxon>Flavobacteriales</taxon>
        <taxon>Flavobacteriaceae</taxon>
        <taxon>Joostella</taxon>
    </lineage>
</organism>
<dbReference type="EMBL" id="JAETXX010000007">
    <property type="protein sequence ID" value="MCF8715486.1"/>
    <property type="molecule type" value="Genomic_DNA"/>
</dbReference>
<protein>
    <submittedName>
        <fullName evidence="2">Uncharacterized protein</fullName>
    </submittedName>
</protein>
<evidence type="ECO:0000256" key="1">
    <source>
        <dbReference type="SAM" id="Phobius"/>
    </source>
</evidence>
<dbReference type="RefSeq" id="WP_236959450.1">
    <property type="nucleotide sequence ID" value="NZ_JAETXX010000007.1"/>
</dbReference>
<evidence type="ECO:0000313" key="3">
    <source>
        <dbReference type="Proteomes" id="UP000829517"/>
    </source>
</evidence>
<reference evidence="2 3" key="1">
    <citation type="submission" date="2021-01" db="EMBL/GenBank/DDBJ databases">
        <title>Genome sequencing of Joostella atrarenae M1-2 (= KCTC 23194).</title>
        <authorList>
            <person name="Zakaria M.R."/>
            <person name="Lam M.Q."/>
            <person name="Chong C.S."/>
        </authorList>
    </citation>
    <scope>NUCLEOTIDE SEQUENCE [LARGE SCALE GENOMIC DNA]</scope>
    <source>
        <strain evidence="2 3">M1-2</strain>
    </source>
</reference>
<name>A0ABS9J4W8_9FLAO</name>
<accession>A0ABS9J4W8</accession>
<proteinExistence type="predicted"/>
<evidence type="ECO:0000313" key="2">
    <source>
        <dbReference type="EMBL" id="MCF8715486.1"/>
    </source>
</evidence>
<dbReference type="Proteomes" id="UP000829517">
    <property type="component" value="Unassembled WGS sequence"/>
</dbReference>
<gene>
    <name evidence="2" type="ORF">JM658_11680</name>
</gene>
<keyword evidence="3" id="KW-1185">Reference proteome</keyword>